<sequence>MKQKMLAKWFSILSVLIILLGVSVPQAKAEIVHKEKYQMKWSYSKSKNREIKAGTLKGASGSIEYCLSLNLPSPNGQDLPEMGRATDEVYRVLLNGYPQKSPVELGVSTPAEAHYATQLAVWIVLGQLQVDDLVPQNQQVHTLMKQLVEKSKHGAESQKVFFNVTSPDSQNVKQNGDYLETGLYTIQTNAVSGTYTIEGENAPAGIQLLNENGEKKTTFSINEKFKILIPKNTASGDFKFKIKSNLTNLQAITFDGKRTVQNTATLSQRSKEEVSTELVVKWETLGSLKVMKSDENKQPLKGAIFEVSNEKGDIKQNITSDDTGVAELHQLPIGTYIVKEVQAPEGYVLDPTIKKVEVQTNENSLLEVENKHIQGELEISKVDFADHNKKLPNAEFTIYNQQGQEVAKGRTDANGLVTFKLPYGIYTYKETFAPEGYILSENTFSFEIKEDGQIVKHVVENKENPTPEIPTPEVPEETLGSLKIMKFDENKKPLKGAVFEVSNENGDIKQNITSDDTGVAELHQLPIGTYIVKEVQAPEGYVLDPTIKKVEVQTNETALLEVENKHIQGELQISKVDFADQNKKLSNTEFTIYNQQSQEVSKGKTDANGMITFKLPYGTYTYKETLAPEGYILSDNTFSFEIKEDGQIVKHIVKNQKKPILEQPKETLGSLKIMKFDENKKPLKGAIFEVSNEKGDIQKHITSDDAGIAELHQLPIGIYIVKEVQAPEGYVLDPTIKKVNVQTNENALLEVENKRIQGELQISKVDSADDNKKLSNAEFTIYNKQGQEVAKGKTDANGVITFKLPYGTYTYKETLAPEGYILSENTFSFEIKEDGQMIKHTVENQKKPISEVPNQPKTPDKEMTTNVQHVEKTVHVKKLNQSETLNKEIKPDPQHVEKTVDTKTPDMQHIEKTVSKNTKSLPSTGSEFPILPLLGIGFIMAGIYVFKMRY</sequence>
<feature type="domain" description="Thioester" evidence="5">
    <location>
        <begin position="65"/>
        <end position="152"/>
    </location>
</feature>
<dbReference type="InterPro" id="IPR013783">
    <property type="entry name" value="Ig-like_fold"/>
</dbReference>
<dbReference type="InterPro" id="IPR041033">
    <property type="entry name" value="SpaA_PFL_dom_1"/>
</dbReference>
<feature type="domain" description="SpaA-like prealbumin fold" evidence="6">
    <location>
        <begin position="569"/>
        <end position="656"/>
    </location>
</feature>
<evidence type="ECO:0000256" key="4">
    <source>
        <dbReference type="SAM" id="Phobius"/>
    </source>
</evidence>
<dbReference type="Gene3D" id="2.60.40.10">
    <property type="entry name" value="Immunoglobulins"/>
    <property type="match status" value="6"/>
</dbReference>
<feature type="transmembrane region" description="Helical" evidence="4">
    <location>
        <begin position="928"/>
        <end position="946"/>
    </location>
</feature>
<evidence type="ECO:0000256" key="1">
    <source>
        <dbReference type="ARBA" id="ARBA00007257"/>
    </source>
</evidence>
<keyword evidence="8" id="KW-1185">Reference proteome</keyword>
<reference evidence="7 8" key="1">
    <citation type="submission" date="2024-01" db="EMBL/GenBank/DDBJ databases">
        <title>Seven novel Bacillus-like species.</title>
        <authorList>
            <person name="Liu G."/>
        </authorList>
    </citation>
    <scope>NUCLEOTIDE SEQUENCE [LARGE SCALE GENOMIC DNA]</scope>
    <source>
        <strain evidence="7 8">FJAT-51639</strain>
    </source>
</reference>
<feature type="domain" description="SpaA-like prealbumin fold" evidence="6">
    <location>
        <begin position="286"/>
        <end position="371"/>
    </location>
</feature>
<dbReference type="PANTHER" id="PTHR36108:SF13">
    <property type="entry name" value="COLOSSIN-B-RELATED"/>
    <property type="match status" value="1"/>
</dbReference>
<feature type="domain" description="SpaA-like prealbumin fold" evidence="6">
    <location>
        <begin position="375"/>
        <end position="462"/>
    </location>
</feature>
<dbReference type="InterPro" id="IPR023849">
    <property type="entry name" value="TQXA_dom"/>
</dbReference>
<keyword evidence="2" id="KW-0964">Secreted</keyword>
<protein>
    <submittedName>
        <fullName evidence="7">SpaA isopeptide-forming pilin-related protein</fullName>
    </submittedName>
</protein>
<evidence type="ECO:0000259" key="6">
    <source>
        <dbReference type="Pfam" id="PF17802"/>
    </source>
</evidence>
<feature type="domain" description="SpaA-like prealbumin fold" evidence="6">
    <location>
        <begin position="758"/>
        <end position="846"/>
    </location>
</feature>
<dbReference type="Proteomes" id="UP001372526">
    <property type="component" value="Unassembled WGS sequence"/>
</dbReference>
<keyword evidence="3" id="KW-0732">Signal</keyword>
<proteinExistence type="inferred from homology"/>
<keyword evidence="4" id="KW-1133">Transmembrane helix</keyword>
<evidence type="ECO:0000313" key="7">
    <source>
        <dbReference type="EMBL" id="MEI4803215.1"/>
    </source>
</evidence>
<dbReference type="EMBL" id="JBAWSX010000012">
    <property type="protein sequence ID" value="MEI4803215.1"/>
    <property type="molecule type" value="Genomic_DNA"/>
</dbReference>
<dbReference type="PANTHER" id="PTHR36108">
    <property type="entry name" value="COLOSSIN-B-RELATED"/>
    <property type="match status" value="1"/>
</dbReference>
<evidence type="ECO:0000256" key="2">
    <source>
        <dbReference type="ARBA" id="ARBA00022525"/>
    </source>
</evidence>
<keyword evidence="4" id="KW-0472">Membrane</keyword>
<dbReference type="Pfam" id="PF17802">
    <property type="entry name" value="SpaA"/>
    <property type="match status" value="6"/>
</dbReference>
<dbReference type="Pfam" id="PF08341">
    <property type="entry name" value="TED"/>
    <property type="match status" value="1"/>
</dbReference>
<dbReference type="RefSeq" id="WP_336473592.1">
    <property type="nucleotide sequence ID" value="NZ_JBAWSX010000012.1"/>
</dbReference>
<gene>
    <name evidence="7" type="ORF">WAZ07_18350</name>
</gene>
<comment type="caution">
    <text evidence="7">The sequence shown here is derived from an EMBL/GenBank/DDBJ whole genome shotgun (WGS) entry which is preliminary data.</text>
</comment>
<name>A0ABU8FKI7_9BACI</name>
<dbReference type="NCBIfam" id="TIGR03934">
    <property type="entry name" value="TQXA_dom"/>
    <property type="match status" value="1"/>
</dbReference>
<dbReference type="SUPFAM" id="SSF49478">
    <property type="entry name" value="Cna protein B-type domain"/>
    <property type="match status" value="6"/>
</dbReference>
<evidence type="ECO:0000313" key="8">
    <source>
        <dbReference type="Proteomes" id="UP001372526"/>
    </source>
</evidence>
<feature type="domain" description="SpaA-like prealbumin fold" evidence="6">
    <location>
        <begin position="480"/>
        <end position="565"/>
    </location>
</feature>
<feature type="domain" description="SpaA-like prealbumin fold" evidence="6">
    <location>
        <begin position="669"/>
        <end position="754"/>
    </location>
</feature>
<organism evidence="7 8">
    <name type="scientific">Bacillus bruguierae</name>
    <dbReference type="NCBI Taxonomy" id="3127667"/>
    <lineage>
        <taxon>Bacteria</taxon>
        <taxon>Bacillati</taxon>
        <taxon>Bacillota</taxon>
        <taxon>Bacilli</taxon>
        <taxon>Bacillales</taxon>
        <taxon>Bacillaceae</taxon>
        <taxon>Bacillus</taxon>
    </lineage>
</organism>
<dbReference type="InterPro" id="IPR013552">
    <property type="entry name" value="Thioester_dom"/>
</dbReference>
<keyword evidence="4" id="KW-0812">Transmembrane</keyword>
<evidence type="ECO:0000259" key="5">
    <source>
        <dbReference type="Pfam" id="PF08341"/>
    </source>
</evidence>
<evidence type="ECO:0000256" key="3">
    <source>
        <dbReference type="ARBA" id="ARBA00022729"/>
    </source>
</evidence>
<accession>A0ABU8FKI7</accession>
<comment type="similarity">
    <text evidence="1">Belongs to the serine-aspartate repeat-containing protein (SDr) family.</text>
</comment>